<sequence length="254" mass="28174">MLSFLHLPALLPGGDDAKERDLEPARASEEMDRDSTSIVLDYARQLRVSDSLDNFVRLRPDVRAAYNANRAWLADAGLTQEELNGLGKFAALGAMGRTGKNITHADQAVDLAKMHETDPGYADIVVTLERAGEVALRMRYEDTFSVELDSESVDGIRHTFHHFLEDDPLFPGGVGFGIEFESSAPVRCVSATKVWLLAKLRPYPLADRAFTGAGPGRGTPQNEPPFDPAKKPALYLDPRVHWVWDFRRETKDAP</sequence>
<gene>
    <name evidence="2" type="ORF">LCMAC103_01510</name>
</gene>
<accession>A0A481YUD5</accession>
<proteinExistence type="predicted"/>
<organism evidence="2">
    <name type="scientific">Marseillevirus LCMAC103</name>
    <dbReference type="NCBI Taxonomy" id="2506604"/>
    <lineage>
        <taxon>Viruses</taxon>
        <taxon>Varidnaviria</taxon>
        <taxon>Bamfordvirae</taxon>
        <taxon>Nucleocytoviricota</taxon>
        <taxon>Megaviricetes</taxon>
        <taxon>Pimascovirales</taxon>
        <taxon>Pimascovirales incertae sedis</taxon>
        <taxon>Marseilleviridae</taxon>
    </lineage>
</organism>
<evidence type="ECO:0000256" key="1">
    <source>
        <dbReference type="SAM" id="MobiDB-lite"/>
    </source>
</evidence>
<evidence type="ECO:0000313" key="2">
    <source>
        <dbReference type="EMBL" id="QBK86818.1"/>
    </source>
</evidence>
<reference evidence="2" key="1">
    <citation type="journal article" date="2019" name="MBio">
        <title>Virus Genomes from Deep Sea Sediments Expand the Ocean Megavirome and Support Independent Origins of Viral Gigantism.</title>
        <authorList>
            <person name="Backstrom D."/>
            <person name="Yutin N."/>
            <person name="Jorgensen S.L."/>
            <person name="Dharamshi J."/>
            <person name="Homa F."/>
            <person name="Zaremba-Niedwiedzka K."/>
            <person name="Spang A."/>
            <person name="Wolf Y.I."/>
            <person name="Koonin E.V."/>
            <person name="Ettema T.J."/>
        </authorList>
    </citation>
    <scope>NUCLEOTIDE SEQUENCE</scope>
</reference>
<dbReference type="EMBL" id="MK500337">
    <property type="protein sequence ID" value="QBK86818.1"/>
    <property type="molecule type" value="Genomic_DNA"/>
</dbReference>
<protein>
    <submittedName>
        <fullName evidence="2">Uncharacterized protein</fullName>
    </submittedName>
</protein>
<name>A0A481YUD5_9VIRU</name>
<feature type="region of interest" description="Disordered" evidence="1">
    <location>
        <begin position="211"/>
        <end position="232"/>
    </location>
</feature>